<name>A0A0F9Q247_9ZZZZ</name>
<organism evidence="1">
    <name type="scientific">marine sediment metagenome</name>
    <dbReference type="NCBI Taxonomy" id="412755"/>
    <lineage>
        <taxon>unclassified sequences</taxon>
        <taxon>metagenomes</taxon>
        <taxon>ecological metagenomes</taxon>
    </lineage>
</organism>
<comment type="caution">
    <text evidence="1">The sequence shown here is derived from an EMBL/GenBank/DDBJ whole genome shotgun (WGS) entry which is preliminary data.</text>
</comment>
<dbReference type="AlphaFoldDB" id="A0A0F9Q247"/>
<evidence type="ECO:0000313" key="1">
    <source>
        <dbReference type="EMBL" id="KKN07296.1"/>
    </source>
</evidence>
<protein>
    <submittedName>
        <fullName evidence="1">Uncharacterized protein</fullName>
    </submittedName>
</protein>
<sequence>MKEFVNKSIKTERDFLELVAMLFDIAYYTAVSHDKNAHLRKFIAIIGAIPTYFGYVGSKDYGSFVIINKIQNKIENTKDENGAGSCFEIYHVKN</sequence>
<proteinExistence type="predicted"/>
<dbReference type="EMBL" id="LAZR01004585">
    <property type="protein sequence ID" value="KKN07296.1"/>
    <property type="molecule type" value="Genomic_DNA"/>
</dbReference>
<reference evidence="1" key="1">
    <citation type="journal article" date="2015" name="Nature">
        <title>Complex archaea that bridge the gap between prokaryotes and eukaryotes.</title>
        <authorList>
            <person name="Spang A."/>
            <person name="Saw J.H."/>
            <person name="Jorgensen S.L."/>
            <person name="Zaremba-Niedzwiedzka K."/>
            <person name="Martijn J."/>
            <person name="Lind A.E."/>
            <person name="van Eijk R."/>
            <person name="Schleper C."/>
            <person name="Guy L."/>
            <person name="Ettema T.J."/>
        </authorList>
    </citation>
    <scope>NUCLEOTIDE SEQUENCE</scope>
</reference>
<accession>A0A0F9Q247</accession>
<gene>
    <name evidence="1" type="ORF">LCGC14_1068510</name>
</gene>